<comment type="similarity">
    <text evidence="1">Belongs to the LOB domain-containing protein family.</text>
</comment>
<dbReference type="PANTHER" id="PTHR31304">
    <property type="entry name" value="LOB DOMAIN-CONTAINING PROTEIN 38"/>
    <property type="match status" value="1"/>
</dbReference>
<dbReference type="PROSITE" id="PS50891">
    <property type="entry name" value="LOB"/>
    <property type="match status" value="1"/>
</dbReference>
<dbReference type="InterPro" id="IPR004883">
    <property type="entry name" value="LOB"/>
</dbReference>
<dbReference type="EMBL" id="OZ019909">
    <property type="protein sequence ID" value="CAK9208554.1"/>
    <property type="molecule type" value="Genomic_DNA"/>
</dbReference>
<evidence type="ECO:0000313" key="3">
    <source>
        <dbReference type="EMBL" id="CAK9208554.1"/>
    </source>
</evidence>
<accession>A0ABP0TYJ0</accession>
<protein>
    <recommendedName>
        <fullName evidence="2">LOB domain-containing protein</fullName>
    </recommendedName>
</protein>
<keyword evidence="4" id="KW-1185">Reference proteome</keyword>
<name>A0ABP0TYJ0_9BRYO</name>
<sequence>MSCNGCRVLRKGCSESCILRPCLQWIENSDAQGHATVFVAKFFGRAGLMGFISAVPDVQRPALFQSLLYEACGRTVNPVFGAVGLLGTGNWQLCQAAVETVLKGGSLRPPHPLRLSSSSLPQGLQSSTQLENPVATNEIWDSGIQNVLPSHPSPKLFNGHEFHNSKSSLEGIGFMDRNLQRAHEGHKEQKNVHSGVRGDLNGSTCTTAQELQQQRMAQGNAPHLSTWPGAVSLVRFCPSKDQTNSLQVKGEQALGMSSYKQMDAAMEGGMSECLNHSIQIIAPVARRVKPCLRAAQHANGKAVPKSEPQEIFAAGLVSYGRKHQPELELDLTLKVQDAKGDSPATGFRVTSPSCESVISEGSVTSHSRQVVQSQPLISSWAQIERPSPAVVPLPLHHKLLPLLS</sequence>
<evidence type="ECO:0000259" key="2">
    <source>
        <dbReference type="PROSITE" id="PS50891"/>
    </source>
</evidence>
<dbReference type="Proteomes" id="UP001497512">
    <property type="component" value="Chromosome 17"/>
</dbReference>
<evidence type="ECO:0000313" key="4">
    <source>
        <dbReference type="Proteomes" id="UP001497512"/>
    </source>
</evidence>
<proteinExistence type="inferred from homology"/>
<gene>
    <name evidence="3" type="ORF">CSSPTR1EN2_LOCUS9241</name>
</gene>
<reference evidence="3" key="1">
    <citation type="submission" date="2024-02" db="EMBL/GenBank/DDBJ databases">
        <authorList>
            <consortium name="ELIXIR-Norway"/>
            <consortium name="Elixir Norway"/>
        </authorList>
    </citation>
    <scope>NUCLEOTIDE SEQUENCE</scope>
</reference>
<feature type="domain" description="LOB" evidence="2">
    <location>
        <begin position="1"/>
        <end position="107"/>
    </location>
</feature>
<dbReference type="PANTHER" id="PTHR31304:SF62">
    <property type="entry name" value="LOB DOMAIN-CONTAINING PROTEIN"/>
    <property type="match status" value="1"/>
</dbReference>
<dbReference type="Pfam" id="PF03195">
    <property type="entry name" value="LOB"/>
    <property type="match status" value="1"/>
</dbReference>
<organism evidence="3 4">
    <name type="scientific">Sphagnum troendelagicum</name>
    <dbReference type="NCBI Taxonomy" id="128251"/>
    <lineage>
        <taxon>Eukaryota</taxon>
        <taxon>Viridiplantae</taxon>
        <taxon>Streptophyta</taxon>
        <taxon>Embryophyta</taxon>
        <taxon>Bryophyta</taxon>
        <taxon>Sphagnophytina</taxon>
        <taxon>Sphagnopsida</taxon>
        <taxon>Sphagnales</taxon>
        <taxon>Sphagnaceae</taxon>
        <taxon>Sphagnum</taxon>
    </lineage>
</organism>
<evidence type="ECO:0000256" key="1">
    <source>
        <dbReference type="ARBA" id="ARBA00005474"/>
    </source>
</evidence>